<dbReference type="CDD" id="cd00413">
    <property type="entry name" value="Glyco_hydrolase_16"/>
    <property type="match status" value="2"/>
</dbReference>
<proteinExistence type="predicted"/>
<dbReference type="RefSeq" id="WP_189012779.1">
    <property type="nucleotide sequence ID" value="NZ_BMHE01000014.1"/>
</dbReference>
<dbReference type="SUPFAM" id="SSF49899">
    <property type="entry name" value="Concanavalin A-like lectins/glucanases"/>
    <property type="match status" value="2"/>
</dbReference>
<dbReference type="SUPFAM" id="SSF49265">
    <property type="entry name" value="Fibronectin type III"/>
    <property type="match status" value="1"/>
</dbReference>
<comment type="caution">
    <text evidence="3">The sequence shown here is derived from an EMBL/GenBank/DDBJ whole genome shotgun (WGS) entry which is preliminary data.</text>
</comment>
<dbReference type="Pfam" id="PF00722">
    <property type="entry name" value="Glyco_hydro_16"/>
    <property type="match status" value="1"/>
</dbReference>
<dbReference type="InterPro" id="IPR036116">
    <property type="entry name" value="FN3_sf"/>
</dbReference>
<evidence type="ECO:0008006" key="5">
    <source>
        <dbReference type="Google" id="ProtNLM"/>
    </source>
</evidence>
<keyword evidence="4" id="KW-1185">Reference proteome</keyword>
<feature type="domain" description="Fibronectin type-III" evidence="1">
    <location>
        <begin position="733"/>
        <end position="818"/>
    </location>
</feature>
<evidence type="ECO:0000259" key="1">
    <source>
        <dbReference type="PROSITE" id="PS50853"/>
    </source>
</evidence>
<reference evidence="4" key="1">
    <citation type="journal article" date="2019" name="Int. J. Syst. Evol. Microbiol.">
        <title>The Global Catalogue of Microorganisms (GCM) 10K type strain sequencing project: providing services to taxonomists for standard genome sequencing and annotation.</title>
        <authorList>
            <consortium name="The Broad Institute Genomics Platform"/>
            <consortium name="The Broad Institute Genome Sequencing Center for Infectious Disease"/>
            <person name="Wu L."/>
            <person name="Ma J."/>
        </authorList>
    </citation>
    <scope>NUCLEOTIDE SEQUENCE [LARGE SCALE GENOMIC DNA]</scope>
    <source>
        <strain evidence="4">CGMCC 1.15043</strain>
    </source>
</reference>
<gene>
    <name evidence="3" type="ORF">GCM10008018_31320</name>
</gene>
<organism evidence="3 4">
    <name type="scientific">Paenibacillus marchantiophytorum</name>
    <dbReference type="NCBI Taxonomy" id="1619310"/>
    <lineage>
        <taxon>Bacteria</taxon>
        <taxon>Bacillati</taxon>
        <taxon>Bacillota</taxon>
        <taxon>Bacilli</taxon>
        <taxon>Bacillales</taxon>
        <taxon>Paenibacillaceae</taxon>
        <taxon>Paenibacillus</taxon>
    </lineage>
</organism>
<dbReference type="Gene3D" id="2.60.120.200">
    <property type="match status" value="2"/>
</dbReference>
<accession>A0ABQ1ER67</accession>
<dbReference type="Pfam" id="PF00041">
    <property type="entry name" value="fn3"/>
    <property type="match status" value="1"/>
</dbReference>
<dbReference type="CDD" id="cd00063">
    <property type="entry name" value="FN3"/>
    <property type="match status" value="1"/>
</dbReference>
<name>A0ABQ1ER67_9BACL</name>
<dbReference type="PROSITE" id="PS50853">
    <property type="entry name" value="FN3"/>
    <property type="match status" value="1"/>
</dbReference>
<evidence type="ECO:0000313" key="4">
    <source>
        <dbReference type="Proteomes" id="UP000615455"/>
    </source>
</evidence>
<feature type="domain" description="GH16" evidence="2">
    <location>
        <begin position="359"/>
        <end position="690"/>
    </location>
</feature>
<dbReference type="Proteomes" id="UP000615455">
    <property type="component" value="Unassembled WGS sequence"/>
</dbReference>
<evidence type="ECO:0000313" key="3">
    <source>
        <dbReference type="EMBL" id="GFZ83102.1"/>
    </source>
</evidence>
<evidence type="ECO:0000259" key="2">
    <source>
        <dbReference type="PROSITE" id="PS51762"/>
    </source>
</evidence>
<dbReference type="SMART" id="SM00060">
    <property type="entry name" value="FN3"/>
    <property type="match status" value="1"/>
</dbReference>
<dbReference type="PROSITE" id="PS51762">
    <property type="entry name" value="GH16_2"/>
    <property type="match status" value="1"/>
</dbReference>
<dbReference type="InterPro" id="IPR000757">
    <property type="entry name" value="Beta-glucanase-like"/>
</dbReference>
<sequence>MTTKKVTAENTIAKKRVTEKTIAKRATAKKAALLAQASLLVMLSSLFSSLLPQERAHAYDYYGHESTDIFREDFNGNTLDPKKWLIAAKQWGGMNNNGVVPENVKVQNGNLILEAHGDLYNGPVKGLYKPNKNKEDITPYHLPYNVDTVERSNKRVGAAIASKAYLGSGRYTMSAKIVPDLGVASTMWSFHYQEYYGSVANKNGVNVASGDPEYIRAFNEGRLLPEAGGTYPEYYAYNHEIDIELPGRPGGAHTGQTYDRALLNTFTGEADNEYTTIYANLGAKGIHVADGNYHKFEYRWHTGGNGETPRVDYYIDDQYIATNTTTLPTNAGRLWLGVWFPDAWAGASANFDVKQMAVDYFEFEPYHEPNDTWAPETFADDGWEDSDFRPMTANAINTRWGTTTGEFRDNFDGSWLDSSKWKVAKKNWGGMLGNSRVNGQSWNGGVHPDNVKLDGQGHLVLEAHGDYYNGLPLGINSNGVPRNDGKRVGAAIATSHYYGSGEYEIRMKIPKVITGPNNEGLPHGAVPALWTFHYQEMDATSPEAQQFHADPNADYWVSNNEIDMEFPGRPGPAHTGMTFNKALFNTWQGENETEYHTNYTDLGLNVSDDQWHTYKIIWQIADPAHQVAPYVQFMVDGVTKYTAAAQNFIPTKPGRLWLGYWFPKNWGGKANFDKSQLLIDYVNFKPYSTSGAMTQQESYPMTGWAANEEYPGYCVFPCTSTQGPVLDSQAPTAPTNLTATSTTNTSANLSWTASTDNVGVTAYEVYQNNALYATVTGTTYAVSGLTANTTYSYYVKAKDAAGNTSPASSTVSVTTSGGAIVNLLLNGNFSSGLVNDSTQGWKTIQTGVADVIGGTLNLHPTPADIAEVEQLVTVTPGQAYKLTGNIWSTGDPTYGYIYVYSGSQIIAQDYTNSSKILNLILTPSSSQLRVVLSTYKQQTGIIHVDNLSLATN</sequence>
<protein>
    <recommendedName>
        <fullName evidence="5">Glycosyl hydrolase family protein</fullName>
    </recommendedName>
</protein>
<dbReference type="EMBL" id="BMHE01000014">
    <property type="protein sequence ID" value="GFZ83102.1"/>
    <property type="molecule type" value="Genomic_DNA"/>
</dbReference>
<dbReference type="InterPro" id="IPR013783">
    <property type="entry name" value="Ig-like_fold"/>
</dbReference>
<dbReference type="InterPro" id="IPR013320">
    <property type="entry name" value="ConA-like_dom_sf"/>
</dbReference>
<dbReference type="InterPro" id="IPR003961">
    <property type="entry name" value="FN3_dom"/>
</dbReference>
<dbReference type="Gene3D" id="2.60.40.10">
    <property type="entry name" value="Immunoglobulins"/>
    <property type="match status" value="1"/>
</dbReference>